<comment type="catalytic activity">
    <reaction evidence="4">
        <text>uridine + phosphate = alpha-D-ribose 1-phosphate + uracil</text>
        <dbReference type="Rhea" id="RHEA:24388"/>
        <dbReference type="ChEBI" id="CHEBI:16704"/>
        <dbReference type="ChEBI" id="CHEBI:17568"/>
        <dbReference type="ChEBI" id="CHEBI:43474"/>
        <dbReference type="ChEBI" id="CHEBI:57720"/>
        <dbReference type="EC" id="2.4.2.3"/>
    </reaction>
</comment>
<comment type="subunit">
    <text evidence="5">Homohexamer; trimer of homodimers.</text>
</comment>
<organism evidence="7 8">
    <name type="scientific">Fictibacillus aquaticus</name>
    <dbReference type="NCBI Taxonomy" id="2021314"/>
    <lineage>
        <taxon>Bacteria</taxon>
        <taxon>Bacillati</taxon>
        <taxon>Bacillota</taxon>
        <taxon>Bacilli</taxon>
        <taxon>Bacillales</taxon>
        <taxon>Fictibacillaceae</taxon>
        <taxon>Fictibacillus</taxon>
    </lineage>
</organism>
<proteinExistence type="inferred from homology"/>
<dbReference type="SUPFAM" id="SSF53167">
    <property type="entry name" value="Purine and uridine phosphorylases"/>
    <property type="match status" value="1"/>
</dbReference>
<evidence type="ECO:0000256" key="3">
    <source>
        <dbReference type="ARBA" id="ARBA00022679"/>
    </source>
</evidence>
<keyword evidence="2 5" id="KW-0328">Glycosyltransferase</keyword>
<dbReference type="PANTHER" id="PTHR43691">
    <property type="entry name" value="URIDINE PHOSPHORYLASE"/>
    <property type="match status" value="1"/>
</dbReference>
<protein>
    <recommendedName>
        <fullName evidence="5">Purine nucleoside phosphorylase DeoD-type</fullName>
        <shortName evidence="5">PNP</shortName>
        <ecNumber evidence="5">2.4.2.1</ecNumber>
    </recommendedName>
</protein>
<comment type="similarity">
    <text evidence="1 5">Belongs to the PNP/UDP phosphorylase family.</text>
</comment>
<dbReference type="Pfam" id="PF01048">
    <property type="entry name" value="PNP_UDP_1"/>
    <property type="match status" value="1"/>
</dbReference>
<evidence type="ECO:0000256" key="5">
    <source>
        <dbReference type="HAMAP-Rule" id="MF_01627"/>
    </source>
</evidence>
<dbReference type="InterPro" id="IPR018016">
    <property type="entry name" value="Nucleoside_phosphorylase_CS"/>
</dbReference>
<keyword evidence="3 5" id="KW-0808">Transferase</keyword>
<feature type="binding site" description="in other chain" evidence="5">
    <location>
        <begin position="179"/>
        <end position="181"/>
    </location>
    <ligand>
        <name>a purine D-ribonucleoside</name>
        <dbReference type="ChEBI" id="CHEBI:142355"/>
        <note>ligand shared between dimeric partners</note>
    </ligand>
</feature>
<comment type="catalytic activity">
    <reaction evidence="5">
        <text>a purine D-ribonucleoside + phosphate = a purine nucleobase + alpha-D-ribose 1-phosphate</text>
        <dbReference type="Rhea" id="RHEA:19805"/>
        <dbReference type="ChEBI" id="CHEBI:26386"/>
        <dbReference type="ChEBI" id="CHEBI:43474"/>
        <dbReference type="ChEBI" id="CHEBI:57720"/>
        <dbReference type="ChEBI" id="CHEBI:142355"/>
        <dbReference type="EC" id="2.4.2.1"/>
    </reaction>
</comment>
<dbReference type="GO" id="GO:0005829">
    <property type="term" value="C:cytosol"/>
    <property type="evidence" value="ECO:0007669"/>
    <property type="project" value="TreeGrafter"/>
</dbReference>
<dbReference type="GO" id="GO:0004731">
    <property type="term" value="F:purine-nucleoside phosphorylase activity"/>
    <property type="evidence" value="ECO:0007669"/>
    <property type="project" value="UniProtKB-UniRule"/>
</dbReference>
<feature type="binding site" description="in other chain" evidence="5">
    <location>
        <begin position="87"/>
        <end position="90"/>
    </location>
    <ligand>
        <name>phosphate</name>
        <dbReference type="ChEBI" id="CHEBI:43474"/>
        <note>ligand shared between dimeric partners</note>
    </ligand>
</feature>
<comment type="function">
    <text evidence="5">Catalyzes the reversible phosphorolytic breakdown of the N-glycosidic bond in the beta-(deoxy)ribonucleoside molecules, with the formation of the corresponding free purine bases and pentose-1-phosphate.</text>
</comment>
<dbReference type="InterPro" id="IPR035994">
    <property type="entry name" value="Nucleoside_phosphorylase_sf"/>
</dbReference>
<dbReference type="RefSeq" id="WP_094251880.1">
    <property type="nucleotide sequence ID" value="NZ_JBHLXL010000001.1"/>
</dbReference>
<sequence length="234" mass="25677">MSIHINAKQGDIAETILLPGDPLRAKYIAETFLEDVTCYNEVRGMLGFTGTYKGKRVSVQGTGMGVPSISIYVNELMNEYGVKNLIRVGTCGAIQKDVKVRDVIIAMTACTDSRMNHLTFPGFDFAPCADFDLLKKAYEAGLEKGLSVRVGNVLTADVFYRESMEPVKKLGEYGVLAVEMETTALYTLAAKYGRNALSILTVSDHIFTGEETTAEERQTTFNDMIVMALEAAIQ</sequence>
<feature type="binding site" description="in other chain" evidence="5">
    <location>
        <position position="20"/>
    </location>
    <ligand>
        <name>phosphate</name>
        <dbReference type="ChEBI" id="CHEBI:43474"/>
        <note>ligand shared between dimeric partners</note>
    </ligand>
</feature>
<dbReference type="GO" id="GO:0004850">
    <property type="term" value="F:uridine phosphorylase activity"/>
    <property type="evidence" value="ECO:0007669"/>
    <property type="project" value="UniProtKB-EC"/>
</dbReference>
<feature type="active site" description="Proton donor" evidence="5">
    <location>
        <position position="204"/>
    </location>
</feature>
<evidence type="ECO:0000256" key="1">
    <source>
        <dbReference type="ARBA" id="ARBA00010456"/>
    </source>
</evidence>
<feature type="binding site" evidence="5">
    <location>
        <position position="4"/>
    </location>
    <ligand>
        <name>a purine D-ribonucleoside</name>
        <dbReference type="ChEBI" id="CHEBI:142355"/>
        <note>ligand shared between dimeric partners</note>
    </ligand>
</feature>
<dbReference type="InterPro" id="IPR000845">
    <property type="entry name" value="Nucleoside_phosphorylase_d"/>
</dbReference>
<evidence type="ECO:0000256" key="4">
    <source>
        <dbReference type="ARBA" id="ARBA00048447"/>
    </source>
</evidence>
<evidence type="ECO:0000313" key="8">
    <source>
        <dbReference type="Proteomes" id="UP000215059"/>
    </source>
</evidence>
<dbReference type="CDD" id="cd09006">
    <property type="entry name" value="PNP_EcPNPI-like"/>
    <property type="match status" value="1"/>
</dbReference>
<dbReference type="EMBL" id="NOII01000002">
    <property type="protein sequence ID" value="OYD57847.1"/>
    <property type="molecule type" value="Genomic_DNA"/>
</dbReference>
<feature type="domain" description="Nucleoside phosphorylase" evidence="6">
    <location>
        <begin position="16"/>
        <end position="222"/>
    </location>
</feature>
<comment type="caution">
    <text evidence="7">The sequence shown here is derived from an EMBL/GenBank/DDBJ whole genome shotgun (WGS) entry which is preliminary data.</text>
</comment>
<dbReference type="NCBIfam" id="TIGR00107">
    <property type="entry name" value="deoD"/>
    <property type="match status" value="1"/>
</dbReference>
<evidence type="ECO:0000256" key="2">
    <source>
        <dbReference type="ARBA" id="ARBA00022676"/>
    </source>
</evidence>
<dbReference type="Gene3D" id="3.40.50.1580">
    <property type="entry name" value="Nucleoside phosphorylase domain"/>
    <property type="match status" value="1"/>
</dbReference>
<comment type="catalytic activity">
    <reaction evidence="5">
        <text>a purine 2'-deoxy-D-ribonucleoside + phosphate = a purine nucleobase + 2-deoxy-alpha-D-ribose 1-phosphate</text>
        <dbReference type="Rhea" id="RHEA:36431"/>
        <dbReference type="ChEBI" id="CHEBI:26386"/>
        <dbReference type="ChEBI" id="CHEBI:43474"/>
        <dbReference type="ChEBI" id="CHEBI:57259"/>
        <dbReference type="ChEBI" id="CHEBI:142361"/>
        <dbReference type="EC" id="2.4.2.1"/>
    </reaction>
</comment>
<feature type="site" description="Important for catalytic activity" evidence="5">
    <location>
        <position position="217"/>
    </location>
</feature>
<dbReference type="GO" id="GO:0006152">
    <property type="term" value="P:purine nucleoside catabolic process"/>
    <property type="evidence" value="ECO:0007669"/>
    <property type="project" value="TreeGrafter"/>
</dbReference>
<feature type="binding site" evidence="5">
    <location>
        <position position="43"/>
    </location>
    <ligand>
        <name>phosphate</name>
        <dbReference type="ChEBI" id="CHEBI:43474"/>
        <note>ligand shared between dimeric partners</note>
    </ligand>
</feature>
<dbReference type="OrthoDB" id="9782889at2"/>
<evidence type="ECO:0000259" key="6">
    <source>
        <dbReference type="Pfam" id="PF01048"/>
    </source>
</evidence>
<dbReference type="EC" id="2.4.2.1" evidence="5"/>
<dbReference type="Proteomes" id="UP000215059">
    <property type="component" value="Unassembled WGS sequence"/>
</dbReference>
<dbReference type="PROSITE" id="PS01232">
    <property type="entry name" value="PNP_UDP_1"/>
    <property type="match status" value="1"/>
</dbReference>
<name>A0A235FA92_9BACL</name>
<dbReference type="NCBIfam" id="NF009914">
    <property type="entry name" value="PRK13374.1"/>
    <property type="match status" value="1"/>
</dbReference>
<dbReference type="PANTHER" id="PTHR43691:SF11">
    <property type="entry name" value="FI09636P-RELATED"/>
    <property type="match status" value="1"/>
</dbReference>
<feature type="binding site" description="in other chain" evidence="5">
    <location>
        <begin position="203"/>
        <end position="204"/>
    </location>
    <ligand>
        <name>a purine D-ribonucleoside</name>
        <dbReference type="ChEBI" id="CHEBI:142355"/>
        <note>ligand shared between dimeric partners</note>
    </ligand>
</feature>
<evidence type="ECO:0000313" key="7">
    <source>
        <dbReference type="EMBL" id="OYD57847.1"/>
    </source>
</evidence>
<accession>A0A235FA92</accession>
<dbReference type="NCBIfam" id="NF004489">
    <property type="entry name" value="PRK05819.1"/>
    <property type="match status" value="1"/>
</dbReference>
<dbReference type="InterPro" id="IPR004402">
    <property type="entry name" value="DeoD-type"/>
</dbReference>
<dbReference type="AlphaFoldDB" id="A0A235FA92"/>
<feature type="binding site" description="in other chain" evidence="5">
    <location>
        <position position="24"/>
    </location>
    <ligand>
        <name>phosphate</name>
        <dbReference type="ChEBI" id="CHEBI:43474"/>
        <note>ligand shared between dimeric partners</note>
    </ligand>
</feature>
<dbReference type="HAMAP" id="MF_01627">
    <property type="entry name" value="Pur_nucleosid_phosp"/>
    <property type="match status" value="1"/>
</dbReference>
<keyword evidence="8" id="KW-1185">Reference proteome</keyword>
<gene>
    <name evidence="5 7" type="primary">deoD</name>
    <name evidence="7" type="ORF">CGZ90_08065</name>
</gene>
<reference evidence="7 8" key="1">
    <citation type="submission" date="2017-07" db="EMBL/GenBank/DDBJ databases">
        <title>Fictibacillus sp. nov. GDSW-R2A3 Genome sequencing and assembly.</title>
        <authorList>
            <person name="Mayilraj S."/>
        </authorList>
    </citation>
    <scope>NUCLEOTIDE SEQUENCE [LARGE SCALE GENOMIC DNA]</scope>
    <source>
        <strain evidence="7 8">GDSW-R2A3</strain>
    </source>
</reference>